<dbReference type="eggNOG" id="COG1573">
    <property type="taxonomic scope" value="Bacteria"/>
</dbReference>
<evidence type="ECO:0000256" key="1">
    <source>
        <dbReference type="ARBA" id="ARBA00001400"/>
    </source>
</evidence>
<keyword evidence="5" id="KW-0004">4Fe-4S</keyword>
<feature type="domain" description="Uracil-DNA glycosylase-like" evidence="12">
    <location>
        <begin position="34"/>
        <end position="180"/>
    </location>
</feature>
<dbReference type="InterPro" id="IPR036895">
    <property type="entry name" value="Uracil-DNA_glycosylase-like_sf"/>
</dbReference>
<evidence type="ECO:0000259" key="12">
    <source>
        <dbReference type="SMART" id="SM00986"/>
    </source>
</evidence>
<dbReference type="RefSeq" id="WP_012583745.1">
    <property type="nucleotide sequence ID" value="NC_011661.1"/>
</dbReference>
<dbReference type="PATRIC" id="fig|515635.4.peg.1440"/>
<comment type="similarity">
    <text evidence="2">Belongs to the uracil-DNA glycosylase (UDG) superfamily. Type 4 (UDGa) family.</text>
</comment>
<keyword evidence="11" id="KW-0234">DNA repair</keyword>
<dbReference type="GO" id="GO:0051539">
    <property type="term" value="F:4 iron, 4 sulfur cluster binding"/>
    <property type="evidence" value="ECO:0007669"/>
    <property type="project" value="UniProtKB-KW"/>
</dbReference>
<dbReference type="Gene3D" id="3.40.470.10">
    <property type="entry name" value="Uracil-DNA glycosylase-like domain"/>
    <property type="match status" value="1"/>
</dbReference>
<comment type="catalytic activity">
    <reaction evidence="1">
        <text>Hydrolyzes single-stranded DNA or mismatched double-stranded DNA and polynucleotides, releasing free uracil.</text>
        <dbReference type="EC" id="3.2.2.27"/>
    </reaction>
</comment>
<keyword evidence="8" id="KW-0378">Hydrolase</keyword>
<dbReference type="KEGG" id="dtu:Dtur_1393"/>
<dbReference type="GO" id="GO:0004844">
    <property type="term" value="F:uracil DNA N-glycosylase activity"/>
    <property type="evidence" value="ECO:0000318"/>
    <property type="project" value="GO_Central"/>
</dbReference>
<evidence type="ECO:0000256" key="10">
    <source>
        <dbReference type="ARBA" id="ARBA00023014"/>
    </source>
</evidence>
<dbReference type="HOGENOM" id="CLU_044815_1_3_0"/>
<evidence type="ECO:0000256" key="9">
    <source>
        <dbReference type="ARBA" id="ARBA00023004"/>
    </source>
</evidence>
<evidence type="ECO:0000256" key="8">
    <source>
        <dbReference type="ARBA" id="ARBA00022801"/>
    </source>
</evidence>
<evidence type="ECO:0000313" key="13">
    <source>
        <dbReference type="EMBL" id="ACK42667.1"/>
    </source>
</evidence>
<dbReference type="AlphaFoldDB" id="B8E0T0"/>
<dbReference type="GO" id="GO:0046872">
    <property type="term" value="F:metal ion binding"/>
    <property type="evidence" value="ECO:0007669"/>
    <property type="project" value="UniProtKB-KW"/>
</dbReference>
<dbReference type="GO" id="GO:0006281">
    <property type="term" value="P:DNA repair"/>
    <property type="evidence" value="ECO:0000318"/>
    <property type="project" value="GO_Central"/>
</dbReference>
<dbReference type="Proteomes" id="UP000007719">
    <property type="component" value="Chromosome"/>
</dbReference>
<evidence type="ECO:0000256" key="7">
    <source>
        <dbReference type="ARBA" id="ARBA00022763"/>
    </source>
</evidence>
<proteinExistence type="inferred from homology"/>
<dbReference type="OrthoDB" id="5290748at2"/>
<keyword evidence="10" id="KW-0411">Iron-sulfur</keyword>
<dbReference type="EnsemblBacteria" id="ACK42667">
    <property type="protein sequence ID" value="ACK42667"/>
    <property type="gene ID" value="Dtur_1393"/>
</dbReference>
<name>B8E0T0_DICTD</name>
<dbReference type="SMART" id="SM00986">
    <property type="entry name" value="UDG"/>
    <property type="match status" value="1"/>
</dbReference>
<dbReference type="PANTHER" id="PTHR33693">
    <property type="entry name" value="TYPE-5 URACIL-DNA GLYCOSYLASE"/>
    <property type="match status" value="1"/>
</dbReference>
<evidence type="ECO:0000256" key="2">
    <source>
        <dbReference type="ARBA" id="ARBA00006521"/>
    </source>
</evidence>
<evidence type="ECO:0000256" key="4">
    <source>
        <dbReference type="ARBA" id="ARBA00019403"/>
    </source>
</evidence>
<dbReference type="SUPFAM" id="SSF52141">
    <property type="entry name" value="Uracil-DNA glycosylase-like"/>
    <property type="match status" value="1"/>
</dbReference>
<dbReference type="CDD" id="cd10030">
    <property type="entry name" value="UDG-F4_TTUDGA_SPO1dp_like"/>
    <property type="match status" value="1"/>
</dbReference>
<reference evidence="14" key="1">
    <citation type="journal article" date="2016" name="Front. Microbiol.">
        <title>The complete genome sequence of hyperthermophile Dictyoglomus turgidum DSM 6724 reveals a specialized carbohydrate fermentor.</title>
        <authorList>
            <person name="Brumm P.J."/>
            <person name="Gowda K."/>
            <person name="Robb F.T."/>
            <person name="Mead D.A."/>
        </authorList>
    </citation>
    <scope>NUCLEOTIDE SEQUENCE [LARGE SCALE GENOMIC DNA]</scope>
    <source>
        <strain evidence="14">DSM 6724 / Z-1310</strain>
    </source>
</reference>
<keyword evidence="9" id="KW-0408">Iron</keyword>
<dbReference type="STRING" id="515635.Dtur_1393"/>
<dbReference type="EMBL" id="CP001251">
    <property type="protein sequence ID" value="ACK42667.1"/>
    <property type="molecule type" value="Genomic_DNA"/>
</dbReference>
<dbReference type="InterPro" id="IPR005122">
    <property type="entry name" value="Uracil-DNA_glycosylase-like"/>
</dbReference>
<dbReference type="EC" id="3.2.2.27" evidence="3"/>
<keyword evidence="14" id="KW-1185">Reference proteome</keyword>
<dbReference type="PANTHER" id="PTHR33693:SF1">
    <property type="entry name" value="TYPE-4 URACIL-DNA GLYCOSYLASE"/>
    <property type="match status" value="1"/>
</dbReference>
<protein>
    <recommendedName>
        <fullName evidence="4">Type-4 uracil-DNA glycosylase</fullName>
        <ecNumber evidence="3">3.2.2.27</ecNumber>
    </recommendedName>
</protein>
<dbReference type="InterPro" id="IPR051536">
    <property type="entry name" value="UDG_Type-4/5"/>
</dbReference>
<keyword evidence="6" id="KW-0479">Metal-binding</keyword>
<evidence type="ECO:0000256" key="11">
    <source>
        <dbReference type="ARBA" id="ARBA00023204"/>
    </source>
</evidence>
<dbReference type="SMART" id="SM00987">
    <property type="entry name" value="UreE_C"/>
    <property type="match status" value="1"/>
</dbReference>
<evidence type="ECO:0000313" key="14">
    <source>
        <dbReference type="Proteomes" id="UP000007719"/>
    </source>
</evidence>
<sequence length="210" mass="24122">MERLNKVGKLEILRREAEGCRNCSLWQERTNLVFGEGNPDAFIMFVGEAPGFHEDQQGKPFVGAAGKLLTELIESIGLKREDVYIANVLKCRPPNNREPLPEEIRVCFPFLRQQIEIINPKIICTLGRYAAYAILGHSVNISTSHGKDYYVDGRRVFVTYHPAAALYHGKLLENIKKDFEKLKELYEAVLKSEKEQNLPNKKEKEQLSFW</sequence>
<evidence type="ECO:0000256" key="6">
    <source>
        <dbReference type="ARBA" id="ARBA00022723"/>
    </source>
</evidence>
<dbReference type="Pfam" id="PF03167">
    <property type="entry name" value="UDG"/>
    <property type="match status" value="1"/>
</dbReference>
<keyword evidence="7" id="KW-0227">DNA damage</keyword>
<evidence type="ECO:0000256" key="5">
    <source>
        <dbReference type="ARBA" id="ARBA00022485"/>
    </source>
</evidence>
<dbReference type="InParanoid" id="B8E0T0"/>
<dbReference type="InterPro" id="IPR005273">
    <property type="entry name" value="Ura-DNA_glyco_family4"/>
</dbReference>
<accession>B8E0T0</accession>
<gene>
    <name evidence="13" type="ordered locus">Dtur_1393</name>
</gene>
<organism evidence="13 14">
    <name type="scientific">Dictyoglomus turgidum (strain DSM 6724 / Z-1310)</name>
    <dbReference type="NCBI Taxonomy" id="515635"/>
    <lineage>
        <taxon>Bacteria</taxon>
        <taxon>Pseudomonadati</taxon>
        <taxon>Dictyoglomota</taxon>
        <taxon>Dictyoglomia</taxon>
        <taxon>Dictyoglomales</taxon>
        <taxon>Dictyoglomaceae</taxon>
        <taxon>Dictyoglomus</taxon>
    </lineage>
</organism>
<dbReference type="NCBIfam" id="TIGR00758">
    <property type="entry name" value="UDG_fam4"/>
    <property type="match status" value="1"/>
</dbReference>
<evidence type="ECO:0000256" key="3">
    <source>
        <dbReference type="ARBA" id="ARBA00012030"/>
    </source>
</evidence>